<evidence type="ECO:0000256" key="1">
    <source>
        <dbReference type="SAM" id="MobiDB-lite"/>
    </source>
</evidence>
<comment type="caution">
    <text evidence="2">The sequence shown here is derived from an EMBL/GenBank/DDBJ whole genome shotgun (WGS) entry which is preliminary data.</text>
</comment>
<evidence type="ECO:0000313" key="3">
    <source>
        <dbReference type="Proteomes" id="UP001206925"/>
    </source>
</evidence>
<keyword evidence="3" id="KW-1185">Reference proteome</keyword>
<feature type="compositionally biased region" description="Low complexity" evidence="1">
    <location>
        <begin position="1"/>
        <end position="13"/>
    </location>
</feature>
<dbReference type="EMBL" id="JAMZMK010007682">
    <property type="protein sequence ID" value="KAI7743772.1"/>
    <property type="molecule type" value="Genomic_DNA"/>
</dbReference>
<sequence>MEELTSSAASETSGNDGGLNGFEDHESLFMEFPEGGSSEWTDKKHRLYLSMGYCRGLAATSFGHISCNRCH</sequence>
<gene>
    <name evidence="2" type="ORF">M8C21_005717</name>
</gene>
<evidence type="ECO:0000313" key="2">
    <source>
        <dbReference type="EMBL" id="KAI7743772.1"/>
    </source>
</evidence>
<accession>A0AAD5GIE2</accession>
<feature type="region of interest" description="Disordered" evidence="1">
    <location>
        <begin position="1"/>
        <end position="22"/>
    </location>
</feature>
<dbReference type="Proteomes" id="UP001206925">
    <property type="component" value="Unassembled WGS sequence"/>
</dbReference>
<organism evidence="2 3">
    <name type="scientific">Ambrosia artemisiifolia</name>
    <name type="common">Common ragweed</name>
    <dbReference type="NCBI Taxonomy" id="4212"/>
    <lineage>
        <taxon>Eukaryota</taxon>
        <taxon>Viridiplantae</taxon>
        <taxon>Streptophyta</taxon>
        <taxon>Embryophyta</taxon>
        <taxon>Tracheophyta</taxon>
        <taxon>Spermatophyta</taxon>
        <taxon>Magnoliopsida</taxon>
        <taxon>eudicotyledons</taxon>
        <taxon>Gunneridae</taxon>
        <taxon>Pentapetalae</taxon>
        <taxon>asterids</taxon>
        <taxon>campanulids</taxon>
        <taxon>Asterales</taxon>
        <taxon>Asteraceae</taxon>
        <taxon>Asteroideae</taxon>
        <taxon>Heliantheae alliance</taxon>
        <taxon>Heliantheae</taxon>
        <taxon>Ambrosia</taxon>
    </lineage>
</organism>
<name>A0AAD5GIE2_AMBAR</name>
<protein>
    <submittedName>
        <fullName evidence="2">Uncharacterized protein</fullName>
    </submittedName>
</protein>
<dbReference type="AlphaFoldDB" id="A0AAD5GIE2"/>
<reference evidence="2" key="1">
    <citation type="submission" date="2022-06" db="EMBL/GenBank/DDBJ databases">
        <title>Uncovering the hologenomic basis of an extraordinary plant invasion.</title>
        <authorList>
            <person name="Bieker V.C."/>
            <person name="Martin M.D."/>
            <person name="Gilbert T."/>
            <person name="Hodgins K."/>
            <person name="Battlay P."/>
            <person name="Petersen B."/>
            <person name="Wilson J."/>
        </authorList>
    </citation>
    <scope>NUCLEOTIDE SEQUENCE</scope>
    <source>
        <strain evidence="2">AA19_3_7</strain>
        <tissue evidence="2">Leaf</tissue>
    </source>
</reference>
<proteinExistence type="predicted"/>